<dbReference type="InterPro" id="IPR006521">
    <property type="entry name" value="Tail_protein_I"/>
</dbReference>
<proteinExistence type="predicted"/>
<dbReference type="EMBL" id="GU735184">
    <property type="protein sequence ID" value="ADE29199.1"/>
    <property type="molecule type" value="Genomic_DNA"/>
</dbReference>
<evidence type="ECO:0000313" key="1">
    <source>
        <dbReference type="EMBL" id="ADE29199.1"/>
    </source>
</evidence>
<dbReference type="Pfam" id="PF09684">
    <property type="entry name" value="Tail_P2_I"/>
    <property type="match status" value="1"/>
</dbReference>
<organism evidence="1">
    <name type="scientific">uncultured virus</name>
    <dbReference type="NCBI Taxonomy" id="340016"/>
    <lineage>
        <taxon>Viruses</taxon>
        <taxon>environmental samples</taxon>
    </lineage>
</organism>
<protein>
    <submittedName>
        <fullName evidence="1">Uncharacterized protein</fullName>
    </submittedName>
</protein>
<name>D5L2E0_9VIRU</name>
<reference evidence="1" key="1">
    <citation type="journal article" date="2010" name="Environ. Microbiol.">
        <title>The metavirome of a hypersaline environment.</title>
        <authorList>
            <person name="Santos F."/>
            <person name="Yarza P."/>
            <person name="Parro V."/>
            <person name="Briones C."/>
            <person name="Anton J."/>
        </authorList>
    </citation>
    <scope>NUCLEOTIDE SEQUENCE</scope>
</reference>
<accession>D5L2E0</accession>
<sequence>MVSFQRIINRLPSITPRDADKNIVKYTDAFTNELNEFGNDITSVQESRFIDQASSKELDQLANQYGILGSRDGRTDDEYRQYLKSLVPIFRFQGTVPGIRAAVAAGLDLNDGLNGGTQDLFVKEHFEDDPPTDEEHLEYTLIFENWTKHNGQTVEELAELSDSSMSRLRQPQYNIGKDTTTVSDNVTIEEAINIPNPTSVTDTIIIDNNRVVWNSGNWNSMHWQ</sequence>